<feature type="region of interest" description="Disordered" evidence="1">
    <location>
        <begin position="132"/>
        <end position="152"/>
    </location>
</feature>
<accession>A0A9W7CPT1</accession>
<keyword evidence="3" id="KW-1185">Reference proteome</keyword>
<protein>
    <submittedName>
        <fullName evidence="2">Unnamed protein product</fullName>
    </submittedName>
</protein>
<proteinExistence type="predicted"/>
<name>A0A9W7CPT1_9STRA</name>
<sequence>MWDCLNAGFTTIAAPTSSRVVPSGTKSGAEGLQGANVVLNGCSVGKLTQQFRQGCRASRSTASTVHAAVLGAQVRVSNELASEAAPSAPAPPSSSISTGTEASVPGIIPLLATGVLGRDVVDAVDDAGDAGARRIGEKGGLEPPGIDANDSMSLSAETAIQEIGADDA</sequence>
<dbReference type="EMBL" id="BSXT01001055">
    <property type="protein sequence ID" value="GMF37976.1"/>
    <property type="molecule type" value="Genomic_DNA"/>
</dbReference>
<gene>
    <name evidence="2" type="ORF">Pfra01_001079800</name>
</gene>
<evidence type="ECO:0000256" key="1">
    <source>
        <dbReference type="SAM" id="MobiDB-lite"/>
    </source>
</evidence>
<organism evidence="2 3">
    <name type="scientific">Phytophthora fragariaefolia</name>
    <dbReference type="NCBI Taxonomy" id="1490495"/>
    <lineage>
        <taxon>Eukaryota</taxon>
        <taxon>Sar</taxon>
        <taxon>Stramenopiles</taxon>
        <taxon>Oomycota</taxon>
        <taxon>Peronosporomycetes</taxon>
        <taxon>Peronosporales</taxon>
        <taxon>Peronosporaceae</taxon>
        <taxon>Phytophthora</taxon>
    </lineage>
</organism>
<evidence type="ECO:0000313" key="2">
    <source>
        <dbReference type="EMBL" id="GMF37976.1"/>
    </source>
</evidence>
<evidence type="ECO:0000313" key="3">
    <source>
        <dbReference type="Proteomes" id="UP001165121"/>
    </source>
</evidence>
<dbReference type="AlphaFoldDB" id="A0A9W7CPT1"/>
<reference evidence="2" key="1">
    <citation type="submission" date="2023-04" db="EMBL/GenBank/DDBJ databases">
        <title>Phytophthora fragariaefolia NBRC 109709.</title>
        <authorList>
            <person name="Ichikawa N."/>
            <person name="Sato H."/>
            <person name="Tonouchi N."/>
        </authorList>
    </citation>
    <scope>NUCLEOTIDE SEQUENCE</scope>
    <source>
        <strain evidence="2">NBRC 109709</strain>
    </source>
</reference>
<dbReference type="Proteomes" id="UP001165121">
    <property type="component" value="Unassembled WGS sequence"/>
</dbReference>
<comment type="caution">
    <text evidence="2">The sequence shown here is derived from an EMBL/GenBank/DDBJ whole genome shotgun (WGS) entry which is preliminary data.</text>
</comment>